<feature type="domain" description="C2H2-type" evidence="2">
    <location>
        <begin position="217"/>
        <end position="242"/>
    </location>
</feature>
<reference evidence="3" key="2">
    <citation type="submission" date="2023-05" db="EMBL/GenBank/DDBJ databases">
        <authorList>
            <consortium name="Lawrence Berkeley National Laboratory"/>
            <person name="Steindorff A."/>
            <person name="Hensen N."/>
            <person name="Bonometti L."/>
            <person name="Westerberg I."/>
            <person name="Brannstrom I.O."/>
            <person name="Guillou S."/>
            <person name="Cros-Aarteil S."/>
            <person name="Calhoun S."/>
            <person name="Haridas S."/>
            <person name="Kuo A."/>
            <person name="Mondo S."/>
            <person name="Pangilinan J."/>
            <person name="Riley R."/>
            <person name="Labutti K."/>
            <person name="Andreopoulos B."/>
            <person name="Lipzen A."/>
            <person name="Chen C."/>
            <person name="Yanf M."/>
            <person name="Daum C."/>
            <person name="Ng V."/>
            <person name="Clum A."/>
            <person name="Ohm R."/>
            <person name="Martin F."/>
            <person name="Silar P."/>
            <person name="Natvig D."/>
            <person name="Lalanne C."/>
            <person name="Gautier V."/>
            <person name="Ament-Velasquez S.L."/>
            <person name="Kruys A."/>
            <person name="Hutchinson M.I."/>
            <person name="Powell A.J."/>
            <person name="Barry K."/>
            <person name="Miller A.N."/>
            <person name="Grigoriev I.V."/>
            <person name="Debuchy R."/>
            <person name="Gladieux P."/>
            <person name="Thoren M.H."/>
            <person name="Johannesson H."/>
        </authorList>
    </citation>
    <scope>NUCLEOTIDE SEQUENCE</scope>
    <source>
        <strain evidence="3">PSN243</strain>
    </source>
</reference>
<dbReference type="Gene3D" id="3.30.160.60">
    <property type="entry name" value="Classic Zinc Finger"/>
    <property type="match status" value="1"/>
</dbReference>
<feature type="domain" description="C2H2-type" evidence="2">
    <location>
        <begin position="248"/>
        <end position="277"/>
    </location>
</feature>
<accession>A0AAV9FW57</accession>
<evidence type="ECO:0000313" key="3">
    <source>
        <dbReference type="EMBL" id="KAK4442159.1"/>
    </source>
</evidence>
<feature type="domain" description="C2H2-type" evidence="2">
    <location>
        <begin position="282"/>
        <end position="307"/>
    </location>
</feature>
<feature type="region of interest" description="Disordered" evidence="1">
    <location>
        <begin position="1332"/>
        <end position="1356"/>
    </location>
</feature>
<proteinExistence type="predicted"/>
<dbReference type="PANTHER" id="PTHR38166:SF1">
    <property type="entry name" value="C2H2-TYPE DOMAIN-CONTAINING PROTEIN"/>
    <property type="match status" value="1"/>
</dbReference>
<comment type="caution">
    <text evidence="3">The sequence shown here is derived from an EMBL/GenBank/DDBJ whole genome shotgun (WGS) entry which is preliminary data.</text>
</comment>
<feature type="compositionally biased region" description="Polar residues" evidence="1">
    <location>
        <begin position="1083"/>
        <end position="1104"/>
    </location>
</feature>
<feature type="compositionally biased region" description="Low complexity" evidence="1">
    <location>
        <begin position="181"/>
        <end position="203"/>
    </location>
</feature>
<feature type="compositionally biased region" description="Polar residues" evidence="1">
    <location>
        <begin position="992"/>
        <end position="1001"/>
    </location>
</feature>
<organism evidence="3 4">
    <name type="scientific">Podospora aff. communis PSN243</name>
    <dbReference type="NCBI Taxonomy" id="3040156"/>
    <lineage>
        <taxon>Eukaryota</taxon>
        <taxon>Fungi</taxon>
        <taxon>Dikarya</taxon>
        <taxon>Ascomycota</taxon>
        <taxon>Pezizomycotina</taxon>
        <taxon>Sordariomycetes</taxon>
        <taxon>Sordariomycetidae</taxon>
        <taxon>Sordariales</taxon>
        <taxon>Podosporaceae</taxon>
        <taxon>Podospora</taxon>
    </lineage>
</organism>
<feature type="region of interest" description="Disordered" evidence="1">
    <location>
        <begin position="388"/>
        <end position="443"/>
    </location>
</feature>
<feature type="compositionally biased region" description="Low complexity" evidence="1">
    <location>
        <begin position="1340"/>
        <end position="1350"/>
    </location>
</feature>
<feature type="region of interest" description="Disordered" evidence="1">
    <location>
        <begin position="323"/>
        <end position="354"/>
    </location>
</feature>
<dbReference type="InterPro" id="IPR013087">
    <property type="entry name" value="Znf_C2H2_type"/>
</dbReference>
<evidence type="ECO:0000256" key="1">
    <source>
        <dbReference type="SAM" id="MobiDB-lite"/>
    </source>
</evidence>
<gene>
    <name evidence="3" type="ORF">QBC34DRAFT_339127</name>
</gene>
<feature type="region of interest" description="Disordered" evidence="1">
    <location>
        <begin position="1045"/>
        <end position="1138"/>
    </location>
</feature>
<sequence>MEMATPTRPVSPPLRPWEPAQSAPGPQIGCPVANACEICACATTQKVELWDDGIRLKRRHYCNGLDDTELQLLEAMGSQNSKLVRAVSAEKQVAVAQSQRIYSPRQEPTSPQLAASVPKTLSTSHESVPFLELSAADSTPFQLRSRVSSLRNREPLDPDEILSPNDFWRPVLTRVYTSKRAPSPSRSATPSSGPSLSSAGAAVGSNLGDGGGARQQYRCTFPGCNAAPFLTQYLLNAHANVHSSARPHYCPVAGCPRGEGGRGFKRKNEMIRHGLVHNSPGYICPFCPDRDHKYPRPDNLQRHVRVHHVDKNEDDPRLVEVLNQRPDGPFKGRRRRGDAETVVPPSGSLPDNSGDLIITGPNTPLPSITAHFGDISLLGPSLLSDGNRLPLPGENSSPGGPVYPDKIADEDLEPDMRANVGAPFTDSGYASAPPRNSDQLVRPSDDYIDDSDSKTVISMATTVLPYLAQNSLSEVCNNMFNCIHRQLDDQNLEPFFEALPDIIKSFALRFAHLDPTSANRRIMHFVYSRCREITSQLRRLLLPEEDDDPCPRTSGDNMSLMEKMNMWTGAVEAESPEPPISLPEIDWLEGVEDEIEDASSYPDLPWYSQAILNSEAYKLLLEDLRREASLHSDTSRVWTMDTVRHQIMDGLSPARISKNRNPCVHDVEFLVPLGGIKQRLLREDVKWAVNRDGAYDPTKILVLVSSCNNYTQAVTFEEYVCQIWGPRGSTLLDLIKAISAQNFETLNSCCMRDGLVSVQHSVSATESLSIRVKGLSYSVADYGSELCWVVSALQNWDVGGIVYSNSSVFTAGPEEPWEINAQREITEKPTSSFPGLSALAGLGWFERFVEPVIVKGFPTMRRPPEFPGVELSPAVLLSLVQHDGLHWSDYPRRFSGQRGSLQLVKRKGAICLWHAVTDRGTCQCPKDLKLHTLVDIKQYRHILGDCLHQTSIPSELGRSIFCAAKSPEAIHGSSDDVASRASLGNSGSGGSTTMCPDTSVDSEMMSIPETPEPVAYDVPDRLSPVLDAVARQLYQEYSGKTASLEVDSTNTLTEPSGSTRPDSGDCRPPNRPLGEQTQRHGQPESTSSSNTADTRTTSRSQHPTNKPKRTRVSSDGKDDQDDQDSMPPPKKPRRNNILPTRKVLACPFWKLDPEKYRQCLKLESFWEINRVKQHLTRKHVEPGIYCDMCKLTFQDEPAKIQHLQQDRATCVYKPWVERLITRSQQVELHKKSKAETERDKWFDVWDILFPGLPRPRSPFIDASVSEDFRQFREYAGHRGRTVLLERLQAAGFTLQQDGNAPFSEDALELYRLEAVERALEFIMDDFLANRSSSESSTVDRGSSGRESSGRVTPASSFADSGMDLNLSSSRILQSALDLGGGVDNPSHGLLSADFSFDFVDFGTPLDLDNEQMQLPGLSSHSVGIAAPREDFSGEVDGFDWDFDRT</sequence>
<feature type="region of interest" description="Disordered" evidence="1">
    <location>
        <begin position="971"/>
        <end position="1005"/>
    </location>
</feature>
<dbReference type="EMBL" id="MU866029">
    <property type="protein sequence ID" value="KAK4442159.1"/>
    <property type="molecule type" value="Genomic_DNA"/>
</dbReference>
<keyword evidence="4" id="KW-1185">Reference proteome</keyword>
<dbReference type="SMART" id="SM00355">
    <property type="entry name" value="ZnF_C2H2"/>
    <property type="match status" value="4"/>
</dbReference>
<feature type="domain" description="C2H2-type" evidence="2">
    <location>
        <begin position="1184"/>
        <end position="1204"/>
    </location>
</feature>
<evidence type="ECO:0000313" key="4">
    <source>
        <dbReference type="Proteomes" id="UP001321760"/>
    </source>
</evidence>
<reference evidence="3" key="1">
    <citation type="journal article" date="2023" name="Mol. Phylogenet. Evol.">
        <title>Genome-scale phylogeny and comparative genomics of the fungal order Sordariales.</title>
        <authorList>
            <person name="Hensen N."/>
            <person name="Bonometti L."/>
            <person name="Westerberg I."/>
            <person name="Brannstrom I.O."/>
            <person name="Guillou S."/>
            <person name="Cros-Aarteil S."/>
            <person name="Calhoun S."/>
            <person name="Haridas S."/>
            <person name="Kuo A."/>
            <person name="Mondo S."/>
            <person name="Pangilinan J."/>
            <person name="Riley R."/>
            <person name="LaButti K."/>
            <person name="Andreopoulos B."/>
            <person name="Lipzen A."/>
            <person name="Chen C."/>
            <person name="Yan M."/>
            <person name="Daum C."/>
            <person name="Ng V."/>
            <person name="Clum A."/>
            <person name="Steindorff A."/>
            <person name="Ohm R.A."/>
            <person name="Martin F."/>
            <person name="Silar P."/>
            <person name="Natvig D.O."/>
            <person name="Lalanne C."/>
            <person name="Gautier V."/>
            <person name="Ament-Velasquez S.L."/>
            <person name="Kruys A."/>
            <person name="Hutchinson M.I."/>
            <person name="Powell A.J."/>
            <person name="Barry K."/>
            <person name="Miller A.N."/>
            <person name="Grigoriev I.V."/>
            <person name="Debuchy R."/>
            <person name="Gladieux P."/>
            <person name="Hiltunen Thoren M."/>
            <person name="Johannesson H."/>
        </authorList>
    </citation>
    <scope>NUCLEOTIDE SEQUENCE</scope>
    <source>
        <strain evidence="3">PSN243</strain>
    </source>
</reference>
<evidence type="ECO:0000259" key="2">
    <source>
        <dbReference type="SMART" id="SM00355"/>
    </source>
</evidence>
<feature type="compositionally biased region" description="Polar residues" evidence="1">
    <location>
        <begin position="1045"/>
        <end position="1061"/>
    </location>
</feature>
<name>A0AAV9FW57_9PEZI</name>
<feature type="region of interest" description="Disordered" evidence="1">
    <location>
        <begin position="1"/>
        <end position="24"/>
    </location>
</feature>
<feature type="region of interest" description="Disordered" evidence="1">
    <location>
        <begin position="100"/>
        <end position="119"/>
    </location>
</feature>
<dbReference type="Proteomes" id="UP001321760">
    <property type="component" value="Unassembled WGS sequence"/>
</dbReference>
<protein>
    <recommendedName>
        <fullName evidence="2">C2H2-type domain-containing protein</fullName>
    </recommendedName>
</protein>
<dbReference type="PANTHER" id="PTHR38166">
    <property type="entry name" value="C2H2-TYPE DOMAIN-CONTAINING PROTEIN-RELATED"/>
    <property type="match status" value="1"/>
</dbReference>
<feature type="region of interest" description="Disordered" evidence="1">
    <location>
        <begin position="178"/>
        <end position="203"/>
    </location>
</feature>